<dbReference type="HAMAP" id="MF_01043">
    <property type="entry name" value="PlsY"/>
    <property type="match status" value="1"/>
</dbReference>
<comment type="subunit">
    <text evidence="10">Probably interacts with PlsX.</text>
</comment>
<dbReference type="Proteomes" id="UP000301751">
    <property type="component" value="Unassembled WGS sequence"/>
</dbReference>
<evidence type="ECO:0000313" key="13">
    <source>
        <dbReference type="Proteomes" id="UP000301751"/>
    </source>
</evidence>
<feature type="transmembrane region" description="Helical" evidence="10">
    <location>
        <begin position="6"/>
        <end position="25"/>
    </location>
</feature>
<dbReference type="GO" id="GO:0043772">
    <property type="term" value="F:acyl-phosphate glycerol-3-phosphate acyltransferase activity"/>
    <property type="evidence" value="ECO:0007669"/>
    <property type="project" value="UniProtKB-UniRule"/>
</dbReference>
<proteinExistence type="inferred from homology"/>
<comment type="caution">
    <text evidence="12">The sequence shown here is derived from an EMBL/GenBank/DDBJ whole genome shotgun (WGS) entry which is preliminary data.</text>
</comment>
<keyword evidence="8 10" id="KW-0594">Phospholipid biosynthesis</keyword>
<dbReference type="PANTHER" id="PTHR30309">
    <property type="entry name" value="INNER MEMBRANE PROTEIN YGIH"/>
    <property type="match status" value="1"/>
</dbReference>
<keyword evidence="7 10" id="KW-0472">Membrane</keyword>
<reference evidence="13" key="1">
    <citation type="submission" date="2019-03" db="EMBL/GenBank/DDBJ databases">
        <title>Aquabacterium pictum sp.nov., the first bacteriochlorophyll a-containing freshwater bacterium in the genus Aquabacterium of the class Betaproteobacteria.</title>
        <authorList>
            <person name="Hirose S."/>
            <person name="Tank M."/>
            <person name="Hara E."/>
            <person name="Tamaki H."/>
            <person name="Takaichi S."/>
            <person name="Haruta S."/>
            <person name="Hanada S."/>
        </authorList>
    </citation>
    <scope>NUCLEOTIDE SEQUENCE [LARGE SCALE GENOMIC DNA]</scope>
    <source>
        <strain evidence="13">W35</strain>
    </source>
</reference>
<comment type="pathway">
    <text evidence="10">Lipid metabolism; phospholipid metabolism.</text>
</comment>
<dbReference type="GO" id="GO:0005886">
    <property type="term" value="C:plasma membrane"/>
    <property type="evidence" value="ECO:0007669"/>
    <property type="project" value="UniProtKB-SubCell"/>
</dbReference>
<comment type="catalytic activity">
    <reaction evidence="10">
        <text>an acyl phosphate + sn-glycerol 3-phosphate = a 1-acyl-sn-glycero-3-phosphate + phosphate</text>
        <dbReference type="Rhea" id="RHEA:34075"/>
        <dbReference type="ChEBI" id="CHEBI:43474"/>
        <dbReference type="ChEBI" id="CHEBI:57597"/>
        <dbReference type="ChEBI" id="CHEBI:57970"/>
        <dbReference type="ChEBI" id="CHEBI:59918"/>
        <dbReference type="EC" id="2.3.1.275"/>
    </reaction>
</comment>
<feature type="region of interest" description="Disordered" evidence="11">
    <location>
        <begin position="198"/>
        <end position="240"/>
    </location>
</feature>
<dbReference type="NCBIfam" id="TIGR00023">
    <property type="entry name" value="glycerol-3-phosphate 1-O-acyltransferase PlsY"/>
    <property type="match status" value="1"/>
</dbReference>
<feature type="transmembrane region" description="Helical" evidence="10">
    <location>
        <begin position="87"/>
        <end position="105"/>
    </location>
</feature>
<comment type="subcellular location">
    <subcellularLocation>
        <location evidence="10">Cell membrane</location>
        <topology evidence="10">Multi-pass membrane protein</topology>
    </subcellularLocation>
</comment>
<dbReference type="AlphaFoldDB" id="A0A480AN77"/>
<dbReference type="Pfam" id="PF02660">
    <property type="entry name" value="G3P_acyltransf"/>
    <property type="match status" value="1"/>
</dbReference>
<keyword evidence="2 10" id="KW-0444">Lipid biosynthesis</keyword>
<evidence type="ECO:0000256" key="4">
    <source>
        <dbReference type="ARBA" id="ARBA00022692"/>
    </source>
</evidence>
<keyword evidence="3 10" id="KW-0808">Transferase</keyword>
<evidence type="ECO:0000256" key="8">
    <source>
        <dbReference type="ARBA" id="ARBA00023209"/>
    </source>
</evidence>
<evidence type="ECO:0000256" key="7">
    <source>
        <dbReference type="ARBA" id="ARBA00023136"/>
    </source>
</evidence>
<comment type="function">
    <text evidence="10">Catalyzes the transfer of an acyl group from acyl-phosphate (acyl-PO(4)) to glycerol-3-phosphate (G3P) to form lysophosphatidic acid (LPA). This enzyme utilizes acyl-phosphate as fatty acyl donor, but not acyl-CoA or acyl-ACP.</text>
</comment>
<sequence length="240" mass="26104">MDLVYSYVAFFIAYLIGSISFAVVISKLMGLGDPRTYGSKNPGATNVLRSGNKVAAVLTLLLDALKGYLPTALVQHYAFELGFEDTTIAFVGVAAFIGHLFPVFFKFQGGKGVATAAGVLLAYDPLLGGLTLLCWVVVAAIFRYSSLASLIAAAFAPFFTLLFVDRPSVALAVTVMSLLLVWRHWRNIVKLMQGKESRLGEKASPESDPSQPRRRRRRVRRLQDGNAPGIDSRSSRSKGN</sequence>
<accession>A0A480AN77</accession>
<dbReference type="RefSeq" id="WP_137730887.1">
    <property type="nucleotide sequence ID" value="NZ_BJCL01000001.1"/>
</dbReference>
<dbReference type="UniPathway" id="UPA00085"/>
<keyword evidence="1 10" id="KW-1003">Cell membrane</keyword>
<keyword evidence="9 10" id="KW-1208">Phospholipid metabolism</keyword>
<evidence type="ECO:0000256" key="11">
    <source>
        <dbReference type="SAM" id="MobiDB-lite"/>
    </source>
</evidence>
<evidence type="ECO:0000256" key="1">
    <source>
        <dbReference type="ARBA" id="ARBA00022475"/>
    </source>
</evidence>
<dbReference type="EMBL" id="BJCL01000001">
    <property type="protein sequence ID" value="GCL61105.1"/>
    <property type="molecule type" value="Genomic_DNA"/>
</dbReference>
<name>A0A480AN77_9BURK</name>
<evidence type="ECO:0000256" key="5">
    <source>
        <dbReference type="ARBA" id="ARBA00022989"/>
    </source>
</evidence>
<evidence type="ECO:0000256" key="6">
    <source>
        <dbReference type="ARBA" id="ARBA00023098"/>
    </source>
</evidence>
<evidence type="ECO:0000256" key="3">
    <source>
        <dbReference type="ARBA" id="ARBA00022679"/>
    </source>
</evidence>
<evidence type="ECO:0000313" key="12">
    <source>
        <dbReference type="EMBL" id="GCL61105.1"/>
    </source>
</evidence>
<organism evidence="12 13">
    <name type="scientific">Pseudaquabacterium pictum</name>
    <dbReference type="NCBI Taxonomy" id="2315236"/>
    <lineage>
        <taxon>Bacteria</taxon>
        <taxon>Pseudomonadati</taxon>
        <taxon>Pseudomonadota</taxon>
        <taxon>Betaproteobacteria</taxon>
        <taxon>Burkholderiales</taxon>
        <taxon>Sphaerotilaceae</taxon>
        <taxon>Pseudaquabacterium</taxon>
    </lineage>
</organism>
<feature type="transmembrane region" description="Helical" evidence="10">
    <location>
        <begin position="147"/>
        <end position="163"/>
    </location>
</feature>
<keyword evidence="5 10" id="KW-1133">Transmembrane helix</keyword>
<protein>
    <recommendedName>
        <fullName evidence="10">Glycerol-3-phosphate acyltransferase</fullName>
    </recommendedName>
    <alternativeName>
        <fullName evidence="10">Acyl-PO4 G3P acyltransferase</fullName>
    </alternativeName>
    <alternativeName>
        <fullName evidence="10">Acyl-phosphate--glycerol-3-phosphate acyltransferase</fullName>
    </alternativeName>
    <alternativeName>
        <fullName evidence="10">G3P acyltransferase</fullName>
        <shortName evidence="10">GPAT</shortName>
        <ecNumber evidence="10">2.3.1.275</ecNumber>
    </alternativeName>
    <alternativeName>
        <fullName evidence="10">Lysophosphatidic acid synthase</fullName>
        <shortName evidence="10">LPA synthase</shortName>
    </alternativeName>
</protein>
<keyword evidence="6 10" id="KW-0443">Lipid metabolism</keyword>
<evidence type="ECO:0000256" key="2">
    <source>
        <dbReference type="ARBA" id="ARBA00022516"/>
    </source>
</evidence>
<gene>
    <name evidence="10 12" type="primary">plsY</name>
    <name evidence="12" type="ORF">AQPW35_01860</name>
</gene>
<dbReference type="PANTHER" id="PTHR30309:SF0">
    <property type="entry name" value="GLYCEROL-3-PHOSPHATE ACYLTRANSFERASE-RELATED"/>
    <property type="match status" value="1"/>
</dbReference>
<dbReference type="GO" id="GO:0008654">
    <property type="term" value="P:phospholipid biosynthetic process"/>
    <property type="evidence" value="ECO:0007669"/>
    <property type="project" value="UniProtKB-UniRule"/>
</dbReference>
<dbReference type="OrthoDB" id="9777124at2"/>
<keyword evidence="12" id="KW-0012">Acyltransferase</keyword>
<keyword evidence="4 10" id="KW-0812">Transmembrane</keyword>
<evidence type="ECO:0000256" key="9">
    <source>
        <dbReference type="ARBA" id="ARBA00023264"/>
    </source>
</evidence>
<dbReference type="InterPro" id="IPR003811">
    <property type="entry name" value="G3P_acylTferase_PlsY"/>
</dbReference>
<feature type="transmembrane region" description="Helical" evidence="10">
    <location>
        <begin position="125"/>
        <end position="142"/>
    </location>
</feature>
<keyword evidence="13" id="KW-1185">Reference proteome</keyword>
<feature type="transmembrane region" description="Helical" evidence="10">
    <location>
        <begin position="169"/>
        <end position="185"/>
    </location>
</feature>
<dbReference type="EC" id="2.3.1.275" evidence="10"/>
<comment type="similarity">
    <text evidence="10">Belongs to the PlsY family.</text>
</comment>
<dbReference type="SMART" id="SM01207">
    <property type="entry name" value="G3P_acyltransf"/>
    <property type="match status" value="1"/>
</dbReference>
<evidence type="ECO:0000256" key="10">
    <source>
        <dbReference type="HAMAP-Rule" id="MF_01043"/>
    </source>
</evidence>